<dbReference type="GO" id="GO:0008270">
    <property type="term" value="F:zinc ion binding"/>
    <property type="evidence" value="ECO:0007669"/>
    <property type="project" value="UniProtKB-KW"/>
</dbReference>
<dbReference type="PROSITE" id="PS00018">
    <property type="entry name" value="EF_HAND_1"/>
    <property type="match status" value="1"/>
</dbReference>
<keyword evidence="3" id="KW-1185">Reference proteome</keyword>
<protein>
    <recommendedName>
        <fullName evidence="1">Carbohydrate-binding domain-containing protein</fullName>
    </recommendedName>
</protein>
<dbReference type="EMBL" id="LXQC01000176">
    <property type="protein sequence ID" value="TFE66588.1"/>
    <property type="molecule type" value="Genomic_DNA"/>
</dbReference>
<dbReference type="SUPFAM" id="SSF63829">
    <property type="entry name" value="Calcium-dependent phosphotriesterase"/>
    <property type="match status" value="1"/>
</dbReference>
<dbReference type="Proteomes" id="UP000297713">
    <property type="component" value="Unassembled WGS sequence"/>
</dbReference>
<reference evidence="2 3" key="1">
    <citation type="submission" date="2016-05" db="EMBL/GenBank/DDBJ databases">
        <title>Diversity and Homogeneity among Thermoacidophilic Verrucomicrobia Methanotrophs Linked with Geographical Origin.</title>
        <authorList>
            <person name="Erikstad H.-A."/>
            <person name="Smestad N.B."/>
            <person name="Ceballos R.M."/>
            <person name="Birkeland N.-K."/>
        </authorList>
    </citation>
    <scope>NUCLEOTIDE SEQUENCE [LARGE SCALE GENOMIC DNA]</scope>
    <source>
        <strain evidence="2 3">Phi</strain>
    </source>
</reference>
<dbReference type="PANTHER" id="PTHR24104">
    <property type="entry name" value="E3 UBIQUITIN-PROTEIN LIGASE NHLRC1-RELATED"/>
    <property type="match status" value="1"/>
</dbReference>
<accession>A0A4Y8P854</accession>
<dbReference type="InterPro" id="IPR011042">
    <property type="entry name" value="6-blade_b-propeller_TolB-like"/>
</dbReference>
<evidence type="ECO:0000313" key="2">
    <source>
        <dbReference type="EMBL" id="TFE66588.1"/>
    </source>
</evidence>
<dbReference type="PANTHER" id="PTHR24104:SF25">
    <property type="entry name" value="PROTEIN LIN-41"/>
    <property type="match status" value="1"/>
</dbReference>
<dbReference type="CDD" id="cd09619">
    <property type="entry name" value="CBM9_like_4"/>
    <property type="match status" value="1"/>
</dbReference>
<proteinExistence type="predicted"/>
<sequence length="1357" mass="153003">MQALYAFLSFLFFFIASQLLFPQETANRSLIALHSPKPVIIDGNLNEWDFSSAILSCYDLSTLKDSHAVQTLAMYDENYLYLAFQFKDKTPLVNRIDPLFDPQGGWKADAVQIRLQTGDKIIHFTTWYYTPKSLPWVSVHIGLWNPQESPYEDFADGKKLGIKIAFKKTNDNLGYNEEIAIPWNVLQKTKPSAHEKLRCGLEFFWGRPNGKDWPEHRFADLINQENPKREFFWANPDAWGELELAEESYVSLKTSLPSAKTISSQSNPYPTTGQYPIHYTLEEDNNVSLVIEDSSGQRIRNLIADVPREKGNNIDFWDGKDDLGNEVPPGKYTVRGLCHKPFHLAYQFAFGNPGDPQWLTPDGRGGWLSNHENPFALTIDNRYVYVAAATAEGACALMALDFKGKKRWGIGGINGGMITRLGPYLYMVVEGCLSSYGVDPGEVRLYRFKAEDGTAVPFSDKSPYKVIGHFNAQSPPPPKKSLGQAYEEGSLDASWAQRQTIGFASSTHYLYCSLYFEDKILVVDEEGRLIRTMAIKKPAGLAVNKKGELFCISEKKIFKFIENQKTIPIVQSGLSAPVGLALDKDENIYVSEWGREMNVKLFSKEGQFLRSIGEKGGRNITGMYNLQTMFLPWSIALDPSNNLWVAEWDNSPRRISVWSQEGKIINEFCGSTYYAGIGCMIDPSNPKYGIVMGNGVELDWQKGLWRIESVLYRELRSNALFGPQPQIVQRIIASRGKKWLVSGMQNYACISELTDNYTAKPKAAMGSLSYFLLDNIELPPLIEKNLFVDSSALFWAKTNFPCIFFGDGWGKTRMGNFYGRDQIWNLFQWEAFQKGYSINNSFMWIDQDGDGLVEEEELALFPESLKEPLFGGAWWMPIVGQDLTLYWLALDGSGQLTAWSFPCYGLNKSGAPLYFLNKRKKIFIYQKSNKNYDPPEGWCDSRGNILVITDPLMMFSSEGKLLWKYPDPWPGVHGSHYAPQSYPGRLIGPLYVVGSADGGEAIGEIFCLAANLGERYLFTTDGLFIGSLFKDCRSAPDVLPQVPYRNMLIDHTTAGGESFGGQFFKNPEDGNFYLLGPVSDCRESVILAQILGMETIKRLTFSPIIVENKAKQSENTQNKEEKNGPTLYIKPLKEPALGKPSKELFCWTNPQNVALLSFEQNHSAQLSWTFDKDYLYIGCKDVLDDSPMINLGSDPTKLFKTGDAVILEIRTKDEAGNTPEVTEGDIRLLFSIFHGKPIAMLYLYKEKGIIHPLSFASPIGITYVDKVTPLNDAKIVLEKNPSSYSLYASVPLKEINFYPKVGRAYRGDLGVIYSDKQGINDVLRLFWSNKSTGMVNDLSIEASINPQFWGRFIIEEQ</sequence>
<dbReference type="Pfam" id="PF06452">
    <property type="entry name" value="CBM9_1"/>
    <property type="match status" value="1"/>
</dbReference>
<gene>
    <name evidence="2" type="ORF">A7Q10_02100</name>
</gene>
<dbReference type="InterPro" id="IPR050952">
    <property type="entry name" value="TRIM-NHL_E3_ligases"/>
</dbReference>
<dbReference type="OrthoDB" id="174393at2"/>
<dbReference type="InterPro" id="IPR011047">
    <property type="entry name" value="Quinoprotein_ADH-like_sf"/>
</dbReference>
<dbReference type="Gene3D" id="2.120.10.30">
    <property type="entry name" value="TolB, C-terminal domain"/>
    <property type="match status" value="1"/>
</dbReference>
<dbReference type="GO" id="GO:0016052">
    <property type="term" value="P:carbohydrate catabolic process"/>
    <property type="evidence" value="ECO:0007669"/>
    <property type="project" value="InterPro"/>
</dbReference>
<dbReference type="Gene3D" id="2.60.40.4070">
    <property type="match status" value="1"/>
</dbReference>
<evidence type="ECO:0000259" key="1">
    <source>
        <dbReference type="Pfam" id="PF06452"/>
    </source>
</evidence>
<dbReference type="Gene3D" id="2.60.40.1190">
    <property type="match status" value="2"/>
</dbReference>
<dbReference type="InterPro" id="IPR010502">
    <property type="entry name" value="Carb-bd_dom_fam9"/>
</dbReference>
<dbReference type="GO" id="GO:0030246">
    <property type="term" value="F:carbohydrate binding"/>
    <property type="evidence" value="ECO:0007669"/>
    <property type="project" value="InterPro"/>
</dbReference>
<dbReference type="RefSeq" id="WP_134440786.1">
    <property type="nucleotide sequence ID" value="NZ_LXQC01000176.1"/>
</dbReference>
<name>A0A4Y8P854_9BACT</name>
<dbReference type="GO" id="GO:0004553">
    <property type="term" value="F:hydrolase activity, hydrolyzing O-glycosyl compounds"/>
    <property type="evidence" value="ECO:0007669"/>
    <property type="project" value="InterPro"/>
</dbReference>
<feature type="domain" description="Carbohydrate-binding" evidence="1">
    <location>
        <begin position="70"/>
        <end position="246"/>
    </location>
</feature>
<evidence type="ECO:0000313" key="3">
    <source>
        <dbReference type="Proteomes" id="UP000297713"/>
    </source>
</evidence>
<dbReference type="SUPFAM" id="SSF50998">
    <property type="entry name" value="Quinoprotein alcohol dehydrogenase-like"/>
    <property type="match status" value="1"/>
</dbReference>
<dbReference type="SUPFAM" id="SSF49344">
    <property type="entry name" value="CBD9-like"/>
    <property type="match status" value="2"/>
</dbReference>
<organism evidence="2 3">
    <name type="scientific">Methylacidiphilum caldifontis</name>
    <dbReference type="NCBI Taxonomy" id="2795386"/>
    <lineage>
        <taxon>Bacteria</taxon>
        <taxon>Pseudomonadati</taxon>
        <taxon>Verrucomicrobiota</taxon>
        <taxon>Methylacidiphilae</taxon>
        <taxon>Methylacidiphilales</taxon>
        <taxon>Methylacidiphilaceae</taxon>
        <taxon>Methylacidiphilum (ex Ratnadevi et al. 2023)</taxon>
    </lineage>
</organism>
<comment type="caution">
    <text evidence="2">The sequence shown here is derived from an EMBL/GenBank/DDBJ whole genome shotgun (WGS) entry which is preliminary data.</text>
</comment>
<dbReference type="InterPro" id="IPR018247">
    <property type="entry name" value="EF_Hand_1_Ca_BS"/>
</dbReference>